<comment type="subcellular location">
    <subcellularLocation>
        <location evidence="1">Endomembrane system</location>
        <topology evidence="1">Multi-pass membrane protein</topology>
    </subcellularLocation>
</comment>
<protein>
    <submittedName>
        <fullName evidence="6">VIT family protein</fullName>
    </submittedName>
</protein>
<organism evidence="6 7">
    <name type="scientific">Corynebacterium glucuronolyticum</name>
    <dbReference type="NCBI Taxonomy" id="39791"/>
    <lineage>
        <taxon>Bacteria</taxon>
        <taxon>Bacillati</taxon>
        <taxon>Actinomycetota</taxon>
        <taxon>Actinomycetes</taxon>
        <taxon>Mycobacteriales</taxon>
        <taxon>Corynebacteriaceae</taxon>
        <taxon>Corynebacterium</taxon>
    </lineage>
</organism>
<dbReference type="OrthoDB" id="188924at2"/>
<dbReference type="AlphaFoldDB" id="A0A7T4EH31"/>
<keyword evidence="3 5" id="KW-1133">Transmembrane helix</keyword>
<evidence type="ECO:0000256" key="1">
    <source>
        <dbReference type="ARBA" id="ARBA00004127"/>
    </source>
</evidence>
<feature type="transmembrane region" description="Helical" evidence="5">
    <location>
        <begin position="143"/>
        <end position="167"/>
    </location>
</feature>
<proteinExistence type="predicted"/>
<keyword evidence="2 5" id="KW-0812">Transmembrane</keyword>
<accession>A0A7T4EH31</accession>
<evidence type="ECO:0000256" key="4">
    <source>
        <dbReference type="ARBA" id="ARBA00023136"/>
    </source>
</evidence>
<dbReference type="GO" id="GO:0012505">
    <property type="term" value="C:endomembrane system"/>
    <property type="evidence" value="ECO:0007669"/>
    <property type="project" value="UniProtKB-SubCell"/>
</dbReference>
<dbReference type="GO" id="GO:0005384">
    <property type="term" value="F:manganese ion transmembrane transporter activity"/>
    <property type="evidence" value="ECO:0007669"/>
    <property type="project" value="InterPro"/>
</dbReference>
<evidence type="ECO:0000256" key="3">
    <source>
        <dbReference type="ARBA" id="ARBA00022989"/>
    </source>
</evidence>
<feature type="transmembrane region" description="Helical" evidence="5">
    <location>
        <begin position="173"/>
        <end position="194"/>
    </location>
</feature>
<evidence type="ECO:0000256" key="2">
    <source>
        <dbReference type="ARBA" id="ARBA00022692"/>
    </source>
</evidence>
<dbReference type="GO" id="GO:0030026">
    <property type="term" value="P:intracellular manganese ion homeostasis"/>
    <property type="evidence" value="ECO:0007669"/>
    <property type="project" value="InterPro"/>
</dbReference>
<dbReference type="PANTHER" id="PTHR31851">
    <property type="entry name" value="FE(2+)/MN(2+) TRANSPORTER PCL1"/>
    <property type="match status" value="1"/>
</dbReference>
<reference evidence="6 7" key="1">
    <citation type="submission" date="2020-12" db="EMBL/GenBank/DDBJ databases">
        <title>FDA dAtabase for Regulatory Grade micrObial Sequences (FDA-ARGOS): Supporting development and validation of Infectious Disease Dx tests.</title>
        <authorList>
            <person name="Sproer C."/>
            <person name="Gronow S."/>
            <person name="Severitt S."/>
            <person name="Schroder I."/>
            <person name="Tallon L."/>
            <person name="Sadzewicz L."/>
            <person name="Zhao X."/>
            <person name="Boylan J."/>
            <person name="Ott S."/>
            <person name="Bowen H."/>
            <person name="Vavikolanu K."/>
            <person name="Mehta A."/>
            <person name="Aluvathingal J."/>
            <person name="Nadendla S."/>
            <person name="Lowell S."/>
            <person name="Myers T."/>
            <person name="Yan Y."/>
            <person name="Sichtig H."/>
        </authorList>
    </citation>
    <scope>NUCLEOTIDE SEQUENCE [LARGE SCALE GENOMIC DNA]</scope>
    <source>
        <strain evidence="6 7">FDAARGOS_1053</strain>
    </source>
</reference>
<keyword evidence="4 5" id="KW-0472">Membrane</keyword>
<dbReference type="CDD" id="cd02432">
    <property type="entry name" value="Nodulin-21_like_1"/>
    <property type="match status" value="1"/>
</dbReference>
<evidence type="ECO:0000256" key="5">
    <source>
        <dbReference type="SAM" id="Phobius"/>
    </source>
</evidence>
<dbReference type="Proteomes" id="UP000596145">
    <property type="component" value="Chromosome"/>
</dbReference>
<feature type="transmembrane region" description="Helical" evidence="5">
    <location>
        <begin position="206"/>
        <end position="225"/>
    </location>
</feature>
<evidence type="ECO:0000313" key="6">
    <source>
        <dbReference type="EMBL" id="QQB47271.1"/>
    </source>
</evidence>
<dbReference type="Pfam" id="PF01988">
    <property type="entry name" value="VIT1"/>
    <property type="match status" value="1"/>
</dbReference>
<evidence type="ECO:0000313" key="7">
    <source>
        <dbReference type="Proteomes" id="UP000596145"/>
    </source>
</evidence>
<sequence length="229" mass="23325">MGEEQSIAAKLNWLRAGVLGANDGIISTAGVVMGVAATGAALGEIATAGMAAVTAGAVSMALGEYVSVSAQRDTERAMIAQHAEEVRETPHDLKADIVSTLQKRGLHPETARVAADELAAGDLLHAHLMVHHNVDSTELTNPWIAAFSSAVSFLLGSVFPLVAVVLAPAGWRGGITLVSTVLALMVTGGISAALSEGSATRSVVRLIVGGALAMSITYGLGYLFGEVAL</sequence>
<dbReference type="EMBL" id="CP066007">
    <property type="protein sequence ID" value="QQB47271.1"/>
    <property type="molecule type" value="Genomic_DNA"/>
</dbReference>
<gene>
    <name evidence="6" type="ORF">I6I10_05045</name>
</gene>
<dbReference type="RefSeq" id="WP_005388816.1">
    <property type="nucleotide sequence ID" value="NZ_CP066007.1"/>
</dbReference>
<name>A0A7T4EH31_9CORY</name>
<dbReference type="InterPro" id="IPR008217">
    <property type="entry name" value="Ccc1_fam"/>
</dbReference>
<dbReference type="GeneID" id="92760902"/>